<comment type="caution">
    <text evidence="2">The sequence shown here is derived from an EMBL/GenBank/DDBJ whole genome shotgun (WGS) entry which is preliminary data.</text>
</comment>
<sequence length="258" mass="28679">MNRKLVANELFKAFRLKKFYLFMILIGIVEVSNVLQYKAKGPEHIFLYPNGQSLAIQMVGGLPQIMVVFLAIFVADMMADELRHGTVKLTLLRQVGRRELLHAKIVSMFFFAAAMLLYTIVSSYVVGTAAFGWGDRTVFEGTSFPPAAGVYMTLQSALLSLLPYLGFGLLVLYIAIVTANMGITIGVALGLMIIEPIFQHSDALVNYSIISQIYFFHLQFWKDFSPGKMILSIAVICAYAAVFYLGSVSAFRRKDIAS</sequence>
<keyword evidence="1" id="KW-0812">Transmembrane</keyword>
<gene>
    <name evidence="2" type="ORF">H7B90_28050</name>
</gene>
<keyword evidence="3" id="KW-1185">Reference proteome</keyword>
<name>A0A841UAT1_9BACL</name>
<dbReference type="AlphaFoldDB" id="A0A841UAT1"/>
<protein>
    <submittedName>
        <fullName evidence="2">ABC transporter permease</fullName>
    </submittedName>
</protein>
<keyword evidence="1" id="KW-1133">Transmembrane helix</keyword>
<feature type="transmembrane region" description="Helical" evidence="1">
    <location>
        <begin position="20"/>
        <end position="39"/>
    </location>
</feature>
<evidence type="ECO:0000313" key="2">
    <source>
        <dbReference type="EMBL" id="MBB6695254.1"/>
    </source>
</evidence>
<evidence type="ECO:0000313" key="3">
    <source>
        <dbReference type="Proteomes" id="UP000553776"/>
    </source>
</evidence>
<dbReference type="EMBL" id="JACJVR010000119">
    <property type="protein sequence ID" value="MBB6695254.1"/>
    <property type="molecule type" value="Genomic_DNA"/>
</dbReference>
<dbReference type="RefSeq" id="WP_185139208.1">
    <property type="nucleotide sequence ID" value="NZ_JACJVR010000119.1"/>
</dbReference>
<evidence type="ECO:0000256" key="1">
    <source>
        <dbReference type="SAM" id="Phobius"/>
    </source>
</evidence>
<organism evidence="2 3">
    <name type="scientific">Cohnella xylanilytica</name>
    <dbReference type="NCBI Taxonomy" id="557555"/>
    <lineage>
        <taxon>Bacteria</taxon>
        <taxon>Bacillati</taxon>
        <taxon>Bacillota</taxon>
        <taxon>Bacilli</taxon>
        <taxon>Bacillales</taxon>
        <taxon>Paenibacillaceae</taxon>
        <taxon>Cohnella</taxon>
    </lineage>
</organism>
<feature type="transmembrane region" description="Helical" evidence="1">
    <location>
        <begin position="59"/>
        <end position="79"/>
    </location>
</feature>
<dbReference type="Proteomes" id="UP000553776">
    <property type="component" value="Unassembled WGS sequence"/>
</dbReference>
<proteinExistence type="predicted"/>
<reference evidence="2 3" key="1">
    <citation type="submission" date="2020-08" db="EMBL/GenBank/DDBJ databases">
        <title>Cohnella phylogeny.</title>
        <authorList>
            <person name="Dunlap C."/>
        </authorList>
    </citation>
    <scope>NUCLEOTIDE SEQUENCE [LARGE SCALE GENOMIC DNA]</scope>
    <source>
        <strain evidence="2 3">DSM 25239</strain>
    </source>
</reference>
<feature type="transmembrane region" description="Helical" evidence="1">
    <location>
        <begin position="227"/>
        <end position="246"/>
    </location>
</feature>
<accession>A0A841UAT1</accession>
<dbReference type="Pfam" id="PF12730">
    <property type="entry name" value="ABC2_membrane_4"/>
    <property type="match status" value="1"/>
</dbReference>
<keyword evidence="1" id="KW-0472">Membrane</keyword>
<feature type="transmembrane region" description="Helical" evidence="1">
    <location>
        <begin position="164"/>
        <end position="191"/>
    </location>
</feature>
<feature type="transmembrane region" description="Helical" evidence="1">
    <location>
        <begin position="100"/>
        <end position="121"/>
    </location>
</feature>
<dbReference type="PANTHER" id="PTHR37305">
    <property type="entry name" value="INTEGRAL MEMBRANE PROTEIN-RELATED"/>
    <property type="match status" value="1"/>
</dbReference>
<dbReference type="PANTHER" id="PTHR37305:SF1">
    <property type="entry name" value="MEMBRANE PROTEIN"/>
    <property type="match status" value="1"/>
</dbReference>